<reference evidence="7" key="2">
    <citation type="journal article" date="2021" name="Microbiome">
        <title>Successional dynamics and alternative stable states in a saline activated sludge microbial community over 9 years.</title>
        <authorList>
            <person name="Wang Y."/>
            <person name="Ye J."/>
            <person name="Ju F."/>
            <person name="Liu L."/>
            <person name="Boyd J.A."/>
            <person name="Deng Y."/>
            <person name="Parks D.H."/>
            <person name="Jiang X."/>
            <person name="Yin X."/>
            <person name="Woodcroft B.J."/>
            <person name="Tyson G.W."/>
            <person name="Hugenholtz P."/>
            <person name="Polz M.F."/>
            <person name="Zhang T."/>
        </authorList>
    </citation>
    <scope>NUCLEOTIDE SEQUENCE</scope>
    <source>
        <strain evidence="7">HKST-UBA01</strain>
    </source>
</reference>
<reference evidence="7" key="1">
    <citation type="submission" date="2020-04" db="EMBL/GenBank/DDBJ databases">
        <authorList>
            <person name="Zhang T."/>
        </authorList>
    </citation>
    <scope>NUCLEOTIDE SEQUENCE</scope>
    <source>
        <strain evidence="7">HKST-UBA01</strain>
    </source>
</reference>
<proteinExistence type="predicted"/>
<dbReference type="AlphaFoldDB" id="A0A956M1V2"/>
<feature type="transmembrane region" description="Helical" evidence="5">
    <location>
        <begin position="142"/>
        <end position="160"/>
    </location>
</feature>
<feature type="transmembrane region" description="Helical" evidence="5">
    <location>
        <begin position="167"/>
        <end position="188"/>
    </location>
</feature>
<protein>
    <submittedName>
        <fullName evidence="7">Phosphatase PAP2 family protein</fullName>
    </submittedName>
</protein>
<evidence type="ECO:0000259" key="6">
    <source>
        <dbReference type="Pfam" id="PF14378"/>
    </source>
</evidence>
<feature type="transmembrane region" description="Helical" evidence="5">
    <location>
        <begin position="20"/>
        <end position="42"/>
    </location>
</feature>
<name>A0A956M1V2_UNCEI</name>
<sequence>MAGESEATTDLGSSRVAPGYLPADLVAMVFAAFDLIIIGIGFRRVEHAPWLALGFAAYLAVLISLRWLPPPRWRLFRFLRDAHALFAIGPAYAVAGMINQVVPSGYFDDAVIGWDRALFGGHPNADLAARLPWAPLSEFLHLSYWLYLWLLPLLGFTLYLMRRYDRFRIVATTVSATFFLCQFVFVLFPVEGPYYTFPHVNAPGSIFPPLVYGTLERGAAIGTAFPSSHCATATVVAISAWRFAPRPLAVLITILTCGIVFGTVYGGFHYAIDALVGLALGLTMGKLGPVLHARLDAALRRAR</sequence>
<dbReference type="InterPro" id="IPR036938">
    <property type="entry name" value="PAP2/HPO_sf"/>
</dbReference>
<accession>A0A956M1V2</accession>
<dbReference type="InterPro" id="IPR026841">
    <property type="entry name" value="Aur1/Ipt1"/>
</dbReference>
<feature type="transmembrane region" description="Helical" evidence="5">
    <location>
        <begin position="49"/>
        <end position="68"/>
    </location>
</feature>
<evidence type="ECO:0000313" key="8">
    <source>
        <dbReference type="Proteomes" id="UP000697710"/>
    </source>
</evidence>
<feature type="transmembrane region" description="Helical" evidence="5">
    <location>
        <begin position="219"/>
        <end position="241"/>
    </location>
</feature>
<feature type="transmembrane region" description="Helical" evidence="5">
    <location>
        <begin position="248"/>
        <end position="268"/>
    </location>
</feature>
<evidence type="ECO:0000256" key="2">
    <source>
        <dbReference type="ARBA" id="ARBA00022692"/>
    </source>
</evidence>
<dbReference type="GO" id="GO:0016020">
    <property type="term" value="C:membrane"/>
    <property type="evidence" value="ECO:0007669"/>
    <property type="project" value="UniProtKB-SubCell"/>
</dbReference>
<comment type="caution">
    <text evidence="7">The sequence shown here is derived from an EMBL/GenBank/DDBJ whole genome shotgun (WGS) entry which is preliminary data.</text>
</comment>
<evidence type="ECO:0000256" key="1">
    <source>
        <dbReference type="ARBA" id="ARBA00004141"/>
    </source>
</evidence>
<keyword evidence="4 5" id="KW-0472">Membrane</keyword>
<dbReference type="Proteomes" id="UP000697710">
    <property type="component" value="Unassembled WGS sequence"/>
</dbReference>
<dbReference type="InterPro" id="IPR052185">
    <property type="entry name" value="IPC_Synthase-Related"/>
</dbReference>
<keyword evidence="3 5" id="KW-1133">Transmembrane helix</keyword>
<dbReference type="Pfam" id="PF14378">
    <property type="entry name" value="PAP2_3"/>
    <property type="match status" value="1"/>
</dbReference>
<dbReference type="EMBL" id="JAGQHR010000439">
    <property type="protein sequence ID" value="MCA9728647.1"/>
    <property type="molecule type" value="Genomic_DNA"/>
</dbReference>
<evidence type="ECO:0000256" key="3">
    <source>
        <dbReference type="ARBA" id="ARBA00022989"/>
    </source>
</evidence>
<keyword evidence="2 5" id="KW-0812">Transmembrane</keyword>
<dbReference type="PANTHER" id="PTHR31310">
    <property type="match status" value="1"/>
</dbReference>
<gene>
    <name evidence="7" type="ORF">KC729_13240</name>
</gene>
<organism evidence="7 8">
    <name type="scientific">Eiseniibacteriota bacterium</name>
    <dbReference type="NCBI Taxonomy" id="2212470"/>
    <lineage>
        <taxon>Bacteria</taxon>
        <taxon>Candidatus Eiseniibacteriota</taxon>
    </lineage>
</organism>
<evidence type="ECO:0000313" key="7">
    <source>
        <dbReference type="EMBL" id="MCA9728647.1"/>
    </source>
</evidence>
<feature type="domain" description="Inositolphosphotransferase Aur1/Ipt1" evidence="6">
    <location>
        <begin position="112"/>
        <end position="282"/>
    </location>
</feature>
<comment type="subcellular location">
    <subcellularLocation>
        <location evidence="1">Membrane</location>
        <topology evidence="1">Multi-pass membrane protein</topology>
    </subcellularLocation>
</comment>
<feature type="transmembrane region" description="Helical" evidence="5">
    <location>
        <begin position="274"/>
        <end position="293"/>
    </location>
</feature>
<evidence type="ECO:0000256" key="4">
    <source>
        <dbReference type="ARBA" id="ARBA00023136"/>
    </source>
</evidence>
<evidence type="ECO:0000256" key="5">
    <source>
        <dbReference type="SAM" id="Phobius"/>
    </source>
</evidence>
<dbReference type="PANTHER" id="PTHR31310:SF7">
    <property type="entry name" value="PA-PHOSPHATASE RELATED-FAMILY PROTEIN DDB_G0268928"/>
    <property type="match status" value="1"/>
</dbReference>
<dbReference type="Gene3D" id="1.20.144.10">
    <property type="entry name" value="Phosphatidic acid phosphatase type 2/haloperoxidase"/>
    <property type="match status" value="1"/>
</dbReference>
<dbReference type="SUPFAM" id="SSF48317">
    <property type="entry name" value="Acid phosphatase/Vanadium-dependent haloperoxidase"/>
    <property type="match status" value="1"/>
</dbReference>